<dbReference type="Gene3D" id="3.40.50.10210">
    <property type="match status" value="1"/>
</dbReference>
<evidence type="ECO:0000313" key="15">
    <source>
        <dbReference type="Proteomes" id="UP001221519"/>
    </source>
</evidence>
<evidence type="ECO:0000256" key="3">
    <source>
        <dbReference type="ARBA" id="ARBA00007110"/>
    </source>
</evidence>
<proteinExistence type="inferred from homology"/>
<dbReference type="RefSeq" id="WP_047912085.1">
    <property type="nucleotide sequence ID" value="NZ_CP118101.1"/>
</dbReference>
<evidence type="ECO:0000256" key="2">
    <source>
        <dbReference type="ARBA" id="ARBA00005049"/>
    </source>
</evidence>
<keyword evidence="7 11" id="KW-0328">Glycosyltransferase</keyword>
<dbReference type="EMBL" id="CP118108">
    <property type="protein sequence ID" value="WDI03566.1"/>
    <property type="molecule type" value="Genomic_DNA"/>
</dbReference>
<evidence type="ECO:0000256" key="6">
    <source>
        <dbReference type="ARBA" id="ARBA00022573"/>
    </source>
</evidence>
<evidence type="ECO:0000256" key="11">
    <source>
        <dbReference type="HAMAP-Rule" id="MF_00230"/>
    </source>
</evidence>
<dbReference type="EMBL" id="CP118101">
    <property type="protein sequence ID" value="WDH83912.1"/>
    <property type="molecule type" value="Genomic_DNA"/>
</dbReference>
<gene>
    <name evidence="11 12" type="primary">cobT</name>
    <name evidence="12" type="ORF">PUW23_06760</name>
    <name evidence="13" type="ORF">PUW25_06285</name>
</gene>
<dbReference type="CDD" id="cd02439">
    <property type="entry name" value="DMB-PRT_CobT"/>
    <property type="match status" value="1"/>
</dbReference>
<dbReference type="AlphaFoldDB" id="A0AAX3N2Y1"/>
<evidence type="ECO:0000256" key="7">
    <source>
        <dbReference type="ARBA" id="ARBA00022676"/>
    </source>
</evidence>
<evidence type="ECO:0000256" key="1">
    <source>
        <dbReference type="ARBA" id="ARBA00002197"/>
    </source>
</evidence>
<comment type="similarity">
    <text evidence="3 11">Belongs to the CobT family.</text>
</comment>
<dbReference type="NCBIfam" id="TIGR03160">
    <property type="entry name" value="cobT_DBIPRT"/>
    <property type="match status" value="1"/>
</dbReference>
<dbReference type="Gene3D" id="1.10.1610.10">
    <property type="match status" value="1"/>
</dbReference>
<dbReference type="GO" id="GO:0009236">
    <property type="term" value="P:cobalamin biosynthetic process"/>
    <property type="evidence" value="ECO:0007669"/>
    <property type="project" value="UniProtKB-UniRule"/>
</dbReference>
<dbReference type="InterPro" id="IPR017846">
    <property type="entry name" value="Nict_dMeBzImd_PRibTrfase_bact"/>
</dbReference>
<dbReference type="PANTHER" id="PTHR43463">
    <property type="entry name" value="NICOTINATE-NUCLEOTIDE--DIMETHYLBENZIMIDAZOLE PHOSPHORIBOSYLTRANSFERASE"/>
    <property type="match status" value="1"/>
</dbReference>
<dbReference type="Proteomes" id="UP001220962">
    <property type="component" value="Chromosome"/>
</dbReference>
<evidence type="ECO:0000256" key="10">
    <source>
        <dbReference type="ARBA" id="ARBA00047340"/>
    </source>
</evidence>
<evidence type="ECO:0000256" key="5">
    <source>
        <dbReference type="ARBA" id="ARBA00015486"/>
    </source>
</evidence>
<dbReference type="EC" id="2.4.2.21" evidence="4 11"/>
<evidence type="ECO:0000256" key="4">
    <source>
        <dbReference type="ARBA" id="ARBA00011991"/>
    </source>
</evidence>
<keyword evidence="15" id="KW-1185">Reference proteome</keyword>
<dbReference type="InterPro" id="IPR036087">
    <property type="entry name" value="Nict_dMeBzImd_PRibTrfase_sf"/>
</dbReference>
<reference evidence="12 15" key="1">
    <citation type="submission" date="2023-02" db="EMBL/GenBank/DDBJ databases">
        <title>Pathogen: clinical or host-associated sample.</title>
        <authorList>
            <person name="Hergert J."/>
            <person name="Casey R."/>
            <person name="Wagner J."/>
            <person name="Young E.L."/>
            <person name="Oakeson K.F."/>
        </authorList>
    </citation>
    <scope>NUCLEOTIDE SEQUENCE</scope>
    <source>
        <strain evidence="13 15">2022CK-00829</strain>
        <strain evidence="12">2022CK-00830</strain>
    </source>
</reference>
<protein>
    <recommendedName>
        <fullName evidence="5 11">Nicotinate-nucleotide--dimethylbenzimidazole phosphoribosyltransferase</fullName>
        <shortName evidence="11">NN:DBI PRT</shortName>
        <ecNumber evidence="4 11">2.4.2.21</ecNumber>
    </recommendedName>
    <alternativeName>
        <fullName evidence="9 11">N(1)-alpha-phosphoribosyltransferase</fullName>
    </alternativeName>
</protein>
<dbReference type="HAMAP" id="MF_00230">
    <property type="entry name" value="CobT"/>
    <property type="match status" value="1"/>
</dbReference>
<feature type="active site" description="Proton acceptor" evidence="11">
    <location>
        <position position="320"/>
    </location>
</feature>
<keyword evidence="6 11" id="KW-0169">Cobalamin biosynthesis</keyword>
<dbReference type="FunFam" id="3.40.50.10210:FF:000001">
    <property type="entry name" value="Nicotinate-nucleotide--dimethylbenzimidazole phosphoribosyltransferase"/>
    <property type="match status" value="1"/>
</dbReference>
<dbReference type="PANTHER" id="PTHR43463:SF1">
    <property type="entry name" value="NICOTINATE-NUCLEOTIDE--DIMETHYLBENZIMIDAZOLE PHOSPHORIBOSYLTRANSFERASE"/>
    <property type="match status" value="1"/>
</dbReference>
<name>A0AAX3N2Y1_9BACL</name>
<dbReference type="InterPro" id="IPR003200">
    <property type="entry name" value="Nict_dMeBzImd_PRibTrfase"/>
</dbReference>
<comment type="function">
    <text evidence="1 11">Catalyzes the synthesis of alpha-ribazole-5'-phosphate from nicotinate mononucleotide (NAMN) and 5,6-dimethylbenzimidazole (DMB).</text>
</comment>
<sequence length="363" mass="37945">MEREQILLDWIHQIGPLDSSAGQAAAAHLDQLTKPPGSLGKIEELVVRLAGITGETHASYDRKAVIVMAADHGVVEEGVSAFPAVVTQQMVHNFLAGGAAVNVLARQAAAEVICVDIGIDGDIEHPELVQRSVRKGTANMAHGPAMSREEAVTAILAGIEVVKDAYDRGIRLFVTGEMGIGNTTPSAAVTSVLTGIQVEAATGRGTGIDDTRLKHKEEVIKKAIELNRPDSNDPLGVLAKVGGLDIAGLTGVILAASALKCPVVIDGYISTTAALIAARLAPLSIHYMIASHKSEERGHAGLLGELNLEPMIHLDMRLGEGTGGVLCLHIIEAASRIMKEMATFTSAGISGSHADLDSEESKP</sequence>
<accession>A0AAX3N2Y1</accession>
<evidence type="ECO:0000313" key="14">
    <source>
        <dbReference type="Proteomes" id="UP001220962"/>
    </source>
</evidence>
<organism evidence="12 14">
    <name type="scientific">Paenibacillus urinalis</name>
    <dbReference type="NCBI Taxonomy" id="521520"/>
    <lineage>
        <taxon>Bacteria</taxon>
        <taxon>Bacillati</taxon>
        <taxon>Bacillota</taxon>
        <taxon>Bacilli</taxon>
        <taxon>Bacillales</taxon>
        <taxon>Paenibacillaceae</taxon>
        <taxon>Paenibacillus</taxon>
    </lineage>
</organism>
<comment type="pathway">
    <text evidence="2 11">Nucleoside biosynthesis; alpha-ribazole biosynthesis; alpha-ribazole from 5,6-dimethylbenzimidazole: step 1/2.</text>
</comment>
<dbReference type="Pfam" id="PF02277">
    <property type="entry name" value="DBI_PRT"/>
    <property type="match status" value="1"/>
</dbReference>
<dbReference type="GO" id="GO:0008939">
    <property type="term" value="F:nicotinate-nucleotide-dimethylbenzimidazole phosphoribosyltransferase activity"/>
    <property type="evidence" value="ECO:0007669"/>
    <property type="project" value="UniProtKB-UniRule"/>
</dbReference>
<comment type="catalytic activity">
    <reaction evidence="10 11">
        <text>5,6-dimethylbenzimidazole + nicotinate beta-D-ribonucleotide = alpha-ribazole 5'-phosphate + nicotinate + H(+)</text>
        <dbReference type="Rhea" id="RHEA:11196"/>
        <dbReference type="ChEBI" id="CHEBI:15378"/>
        <dbReference type="ChEBI" id="CHEBI:15890"/>
        <dbReference type="ChEBI" id="CHEBI:32544"/>
        <dbReference type="ChEBI" id="CHEBI:57502"/>
        <dbReference type="ChEBI" id="CHEBI:57918"/>
        <dbReference type="EC" id="2.4.2.21"/>
    </reaction>
</comment>
<keyword evidence="8 11" id="KW-0808">Transferase</keyword>
<evidence type="ECO:0000313" key="13">
    <source>
        <dbReference type="EMBL" id="WDI03566.1"/>
    </source>
</evidence>
<dbReference type="SUPFAM" id="SSF52733">
    <property type="entry name" value="Nicotinate mononucleotide:5,6-dimethylbenzimidazole phosphoribosyltransferase (CobT)"/>
    <property type="match status" value="1"/>
</dbReference>
<evidence type="ECO:0000256" key="8">
    <source>
        <dbReference type="ARBA" id="ARBA00022679"/>
    </source>
</evidence>
<dbReference type="InterPro" id="IPR023195">
    <property type="entry name" value="Nict_dMeBzImd_PRibTrfase_N"/>
</dbReference>
<dbReference type="Proteomes" id="UP001221519">
    <property type="component" value="Chromosome"/>
</dbReference>
<evidence type="ECO:0000256" key="9">
    <source>
        <dbReference type="ARBA" id="ARBA00030686"/>
    </source>
</evidence>
<dbReference type="NCBIfam" id="NF000996">
    <property type="entry name" value="PRK00105.1"/>
    <property type="match status" value="1"/>
</dbReference>
<evidence type="ECO:0000313" key="12">
    <source>
        <dbReference type="EMBL" id="WDH83912.1"/>
    </source>
</evidence>